<organism evidence="1 2">
    <name type="scientific">Paramecium tetraurelia</name>
    <dbReference type="NCBI Taxonomy" id="5888"/>
    <lineage>
        <taxon>Eukaryota</taxon>
        <taxon>Sar</taxon>
        <taxon>Alveolata</taxon>
        <taxon>Ciliophora</taxon>
        <taxon>Intramacronucleata</taxon>
        <taxon>Oligohymenophorea</taxon>
        <taxon>Peniculida</taxon>
        <taxon>Parameciidae</taxon>
        <taxon>Paramecium</taxon>
    </lineage>
</organism>
<sequence>MKDTNQSNYLVDGKGRHNYLNNFNGEFWILNQEQATYTETGSQPIVDIKYHLILEWIQDLKMQNDGSVIEQIK</sequence>
<name>A0DAK2_PARTE</name>
<reference evidence="1 2" key="1">
    <citation type="journal article" date="2006" name="Nature">
        <title>Global trends of whole-genome duplications revealed by the ciliate Paramecium tetraurelia.</title>
        <authorList>
            <consortium name="Genoscope"/>
            <person name="Aury J.-M."/>
            <person name="Jaillon O."/>
            <person name="Duret L."/>
            <person name="Noel B."/>
            <person name="Jubin C."/>
            <person name="Porcel B.M."/>
            <person name="Segurens B."/>
            <person name="Daubin V."/>
            <person name="Anthouard V."/>
            <person name="Aiach N."/>
            <person name="Arnaiz O."/>
            <person name="Billaut A."/>
            <person name="Beisson J."/>
            <person name="Blanc I."/>
            <person name="Bouhouche K."/>
            <person name="Camara F."/>
            <person name="Duharcourt S."/>
            <person name="Guigo R."/>
            <person name="Gogendeau D."/>
            <person name="Katinka M."/>
            <person name="Keller A.-M."/>
            <person name="Kissmehl R."/>
            <person name="Klotz C."/>
            <person name="Koll F."/>
            <person name="Le Moue A."/>
            <person name="Lepere C."/>
            <person name="Malinsky S."/>
            <person name="Nowacki M."/>
            <person name="Nowak J.K."/>
            <person name="Plattner H."/>
            <person name="Poulain J."/>
            <person name="Ruiz F."/>
            <person name="Serrano V."/>
            <person name="Zagulski M."/>
            <person name="Dessen P."/>
            <person name="Betermier M."/>
            <person name="Weissenbach J."/>
            <person name="Scarpelli C."/>
            <person name="Schachter V."/>
            <person name="Sperling L."/>
            <person name="Meyer E."/>
            <person name="Cohen J."/>
            <person name="Wincker P."/>
        </authorList>
    </citation>
    <scope>NUCLEOTIDE SEQUENCE [LARGE SCALE GENOMIC DNA]</scope>
    <source>
        <strain evidence="1 2">Stock d4-2</strain>
    </source>
</reference>
<dbReference type="RefSeq" id="XP_001447466.1">
    <property type="nucleotide sequence ID" value="XM_001447429.1"/>
</dbReference>
<dbReference type="GeneID" id="5033251"/>
<dbReference type="HOGENOM" id="CLU_2710172_0_0_1"/>
<evidence type="ECO:0000313" key="1">
    <source>
        <dbReference type="EMBL" id="CAK80069.1"/>
    </source>
</evidence>
<evidence type="ECO:0000313" key="2">
    <source>
        <dbReference type="Proteomes" id="UP000000600"/>
    </source>
</evidence>
<keyword evidence="2" id="KW-1185">Reference proteome</keyword>
<dbReference type="Proteomes" id="UP000000600">
    <property type="component" value="Unassembled WGS sequence"/>
</dbReference>
<accession>A0DAK2</accession>
<dbReference type="AlphaFoldDB" id="A0DAK2"/>
<dbReference type="InParanoid" id="A0DAK2"/>
<dbReference type="EMBL" id="CT868352">
    <property type="protein sequence ID" value="CAK80069.1"/>
    <property type="molecule type" value="Genomic_DNA"/>
</dbReference>
<dbReference type="KEGG" id="ptm:GSPATT00014976001"/>
<gene>
    <name evidence="1" type="ORF">GSPATT00014976001</name>
</gene>
<protein>
    <submittedName>
        <fullName evidence="1">Uncharacterized protein</fullName>
    </submittedName>
</protein>
<proteinExistence type="predicted"/>